<protein>
    <recommendedName>
        <fullName evidence="4">Protein YlaF</fullName>
    </recommendedName>
</protein>
<keyword evidence="3" id="KW-1185">Reference proteome</keyword>
<dbReference type="AlphaFoldDB" id="A0A147KAG0"/>
<comment type="caution">
    <text evidence="2">The sequence shown here is derived from an EMBL/GenBank/DDBJ whole genome shotgun (WGS) entry which is preliminary data.</text>
</comment>
<keyword evidence="1" id="KW-1133">Transmembrane helix</keyword>
<reference evidence="2 3" key="1">
    <citation type="journal article" date="2016" name="Front. Microbiol.">
        <title>Microevolution Analysis of Bacillus coahuilensis Unveils Differences in Phosphorus Acquisition Strategies and Their Regulation.</title>
        <authorList>
            <person name="Gomez-Lunar Z."/>
            <person name="Hernandez-Gonzalez I."/>
            <person name="Rodriguez-Torres M.D."/>
            <person name="Souza V."/>
            <person name="Olmedo-Alvarez G."/>
        </authorList>
    </citation>
    <scope>NUCLEOTIDE SEQUENCE [LARGE SCALE GENOMIC DNA]</scope>
    <source>
        <strain evidence="3">p1.1.43</strain>
    </source>
</reference>
<dbReference type="Pfam" id="PF17259">
    <property type="entry name" value="DUF5325"/>
    <property type="match status" value="1"/>
</dbReference>
<proteinExistence type="predicted"/>
<gene>
    <name evidence="2" type="ORF">Q75_05385</name>
</gene>
<evidence type="ECO:0000313" key="3">
    <source>
        <dbReference type="Proteomes" id="UP000074108"/>
    </source>
</evidence>
<keyword evidence="1" id="KW-0812">Transmembrane</keyword>
<dbReference type="RefSeq" id="WP_059350668.1">
    <property type="nucleotide sequence ID" value="NZ_LDYG01000021.1"/>
</dbReference>
<dbReference type="STRING" id="1150625.Q75_05385"/>
<sequence length="62" mass="6783">MKNIQWIFVLLACLAATSIMGIGIFISEGSLTGVLLSIVALIFIMGFGFMTKKKSRENNEKS</sequence>
<accession>A0A147KAG0</accession>
<dbReference type="OrthoDB" id="2679959at2"/>
<keyword evidence="1" id="KW-0472">Membrane</keyword>
<dbReference type="Proteomes" id="UP000074108">
    <property type="component" value="Unassembled WGS sequence"/>
</dbReference>
<feature type="transmembrane region" description="Helical" evidence="1">
    <location>
        <begin position="7"/>
        <end position="26"/>
    </location>
</feature>
<dbReference type="EMBL" id="LDYG01000021">
    <property type="protein sequence ID" value="KUP07659.1"/>
    <property type="molecule type" value="Genomic_DNA"/>
</dbReference>
<dbReference type="InterPro" id="IPR035211">
    <property type="entry name" value="DUF5325"/>
</dbReference>
<evidence type="ECO:0000313" key="2">
    <source>
        <dbReference type="EMBL" id="KUP07659.1"/>
    </source>
</evidence>
<evidence type="ECO:0008006" key="4">
    <source>
        <dbReference type="Google" id="ProtNLM"/>
    </source>
</evidence>
<dbReference type="PATRIC" id="fig|1150625.3.peg.1130"/>
<organism evidence="2 3">
    <name type="scientific">Bacillus coahuilensis p1.1.43</name>
    <dbReference type="NCBI Taxonomy" id="1150625"/>
    <lineage>
        <taxon>Bacteria</taxon>
        <taxon>Bacillati</taxon>
        <taxon>Bacillota</taxon>
        <taxon>Bacilli</taxon>
        <taxon>Bacillales</taxon>
        <taxon>Bacillaceae</taxon>
        <taxon>Bacillus</taxon>
    </lineage>
</organism>
<evidence type="ECO:0000256" key="1">
    <source>
        <dbReference type="SAM" id="Phobius"/>
    </source>
</evidence>
<name>A0A147KAG0_9BACI</name>
<feature type="transmembrane region" description="Helical" evidence="1">
    <location>
        <begin position="32"/>
        <end position="51"/>
    </location>
</feature>